<reference evidence="1 2" key="1">
    <citation type="submission" date="2021-03" db="EMBL/GenBank/DDBJ databases">
        <authorList>
            <person name="Gilmore M.S."/>
            <person name="Schwartzman J."/>
            <person name="Van Tyne D."/>
            <person name="Martin M."/>
            <person name="Earl A.M."/>
            <person name="Manson A.L."/>
            <person name="Straub T."/>
            <person name="Salamzade R."/>
            <person name="Saavedra J."/>
            <person name="Lebreton F."/>
            <person name="Prichula J."/>
            <person name="Schaufler K."/>
            <person name="Gaca A."/>
            <person name="Sgardioli B."/>
            <person name="Wagenaar J."/>
            <person name="Strong T."/>
        </authorList>
    </citation>
    <scope>NUCLEOTIDE SEQUENCE [LARGE SCALE GENOMIC DNA]</scope>
    <source>
        <strain evidence="1 2">DIV1094</strain>
    </source>
</reference>
<dbReference type="Pfam" id="PF22652">
    <property type="entry name" value="DUF7006"/>
    <property type="match status" value="1"/>
</dbReference>
<protein>
    <submittedName>
        <fullName evidence="1">Uncharacterized protein</fullName>
    </submittedName>
</protein>
<evidence type="ECO:0000313" key="1">
    <source>
        <dbReference type="EMBL" id="WYJ80054.1"/>
    </source>
</evidence>
<keyword evidence="2" id="KW-1185">Reference proteome</keyword>
<gene>
    <name evidence="1" type="ORF">DOK79_001607</name>
</gene>
<dbReference type="InterPro" id="IPR054275">
    <property type="entry name" value="DUF7006"/>
</dbReference>
<dbReference type="RefSeq" id="WP_206855731.1">
    <property type="nucleotide sequence ID" value="NZ_CP147250.1"/>
</dbReference>
<dbReference type="Proteomes" id="UP000664360">
    <property type="component" value="Chromosome"/>
</dbReference>
<reference evidence="1 2" key="2">
    <citation type="submission" date="2024-03" db="EMBL/GenBank/DDBJ databases">
        <title>The Genome Sequence of Enterococcus sp. DIV1094.</title>
        <authorList>
            <consortium name="The Broad Institute Genomics Platform"/>
            <consortium name="The Broad Institute Microbial Omics Core"/>
            <consortium name="The Broad Institute Genomic Center for Infectious Diseases"/>
            <person name="Earl A."/>
            <person name="Manson A."/>
            <person name="Gilmore M."/>
            <person name="Schwartman J."/>
            <person name="Shea T."/>
            <person name="Abouelleil A."/>
            <person name="Cao P."/>
            <person name="Chapman S."/>
            <person name="Cusick C."/>
            <person name="Young S."/>
            <person name="Neafsey D."/>
            <person name="Nusbaum C."/>
            <person name="Birren B."/>
        </authorList>
    </citation>
    <scope>NUCLEOTIDE SEQUENCE [LARGE SCALE GENOMIC DNA]</scope>
    <source>
        <strain evidence="1 2">DIV1094</strain>
    </source>
</reference>
<sequence>MELTDIQSSEEYLKHYREFTEKSFSTDYPLLNSFYKELHTRFLTVASKKGSPIFDQLRELLVIDAQLQILYEMAEYIEMLKFEMNEEKIIEMIKNDSQSYYRERVGLTKKDPIPRGLIYLSEK</sequence>
<evidence type="ECO:0000313" key="2">
    <source>
        <dbReference type="Proteomes" id="UP000664360"/>
    </source>
</evidence>
<organism evidence="1 2">
    <name type="scientific">Candidatus Enterococcus mangumiae</name>
    <dbReference type="NCBI Taxonomy" id="2230878"/>
    <lineage>
        <taxon>Bacteria</taxon>
        <taxon>Bacillati</taxon>
        <taxon>Bacillota</taxon>
        <taxon>Bacilli</taxon>
        <taxon>Lactobacillales</taxon>
        <taxon>Enterococcaceae</taxon>
        <taxon>Enterococcus</taxon>
    </lineage>
</organism>
<proteinExistence type="predicted"/>
<name>A0ABZ2SWE8_9ENTE</name>
<dbReference type="EMBL" id="CP147250">
    <property type="protein sequence ID" value="WYJ80054.1"/>
    <property type="molecule type" value="Genomic_DNA"/>
</dbReference>
<accession>A0ABZ2SWE8</accession>